<dbReference type="Pfam" id="PF00043">
    <property type="entry name" value="GST_C"/>
    <property type="match status" value="1"/>
</dbReference>
<evidence type="ECO:0000313" key="7">
    <source>
        <dbReference type="EMBL" id="KAL0953091.1"/>
    </source>
</evidence>
<dbReference type="CDD" id="cd03053">
    <property type="entry name" value="GST_N_Phi"/>
    <property type="match status" value="1"/>
</dbReference>
<dbReference type="Pfam" id="PF02798">
    <property type="entry name" value="GST_N"/>
    <property type="match status" value="1"/>
</dbReference>
<dbReference type="InterPro" id="IPR036282">
    <property type="entry name" value="Glutathione-S-Trfase_C_sf"/>
</dbReference>
<accession>A0ABR3JC14</accession>
<comment type="caution">
    <text evidence="7">The sequence shown here is derived from an EMBL/GenBank/DDBJ whole genome shotgun (WGS) entry which is preliminary data.</text>
</comment>
<dbReference type="PROSITE" id="PS50405">
    <property type="entry name" value="GST_CTER"/>
    <property type="match status" value="1"/>
</dbReference>
<dbReference type="EMBL" id="JASNQZ010000008">
    <property type="protein sequence ID" value="KAL0953091.1"/>
    <property type="molecule type" value="Genomic_DNA"/>
</dbReference>
<gene>
    <name evidence="7" type="ORF">HGRIS_004363</name>
</gene>
<comment type="similarity">
    <text evidence="4">Belongs to the GST superfamily.</text>
</comment>
<evidence type="ECO:0000259" key="5">
    <source>
        <dbReference type="PROSITE" id="PS50404"/>
    </source>
</evidence>
<dbReference type="InterPro" id="IPR010987">
    <property type="entry name" value="Glutathione-S-Trfase_C-like"/>
</dbReference>
<proteinExistence type="inferred from homology"/>
<comment type="catalytic activity">
    <reaction evidence="3">
        <text>RX + glutathione = an S-substituted glutathione + a halide anion + H(+)</text>
        <dbReference type="Rhea" id="RHEA:16437"/>
        <dbReference type="ChEBI" id="CHEBI:15378"/>
        <dbReference type="ChEBI" id="CHEBI:16042"/>
        <dbReference type="ChEBI" id="CHEBI:17792"/>
        <dbReference type="ChEBI" id="CHEBI:57925"/>
        <dbReference type="ChEBI" id="CHEBI:90779"/>
        <dbReference type="EC" id="2.5.1.18"/>
    </reaction>
</comment>
<evidence type="ECO:0000313" key="8">
    <source>
        <dbReference type="Proteomes" id="UP001556367"/>
    </source>
</evidence>
<dbReference type="PROSITE" id="PS50404">
    <property type="entry name" value="GST_NTER"/>
    <property type="match status" value="1"/>
</dbReference>
<dbReference type="InterPro" id="IPR036249">
    <property type="entry name" value="Thioredoxin-like_sf"/>
</dbReference>
<dbReference type="SUPFAM" id="SSF52833">
    <property type="entry name" value="Thioredoxin-like"/>
    <property type="match status" value="1"/>
</dbReference>
<dbReference type="SFLD" id="SFLDG00358">
    <property type="entry name" value="Main_(cytGST)"/>
    <property type="match status" value="1"/>
</dbReference>
<feature type="domain" description="GST C-terminal" evidence="6">
    <location>
        <begin position="86"/>
        <end position="202"/>
    </location>
</feature>
<reference evidence="8" key="1">
    <citation type="submission" date="2024-06" db="EMBL/GenBank/DDBJ databases">
        <title>Multi-omics analyses provide insights into the biosynthesis of the anticancer antibiotic pleurotin in Hohenbuehelia grisea.</title>
        <authorList>
            <person name="Weaver J.A."/>
            <person name="Alberti F."/>
        </authorList>
    </citation>
    <scope>NUCLEOTIDE SEQUENCE [LARGE SCALE GENOMIC DNA]</scope>
    <source>
        <strain evidence="8">T-177</strain>
    </source>
</reference>
<evidence type="ECO:0000256" key="2">
    <source>
        <dbReference type="ARBA" id="ARBA00022679"/>
    </source>
</evidence>
<keyword evidence="2" id="KW-0808">Transferase</keyword>
<keyword evidence="8" id="KW-1185">Reference proteome</keyword>
<dbReference type="InterPro" id="IPR004045">
    <property type="entry name" value="Glutathione_S-Trfase_N"/>
</dbReference>
<protein>
    <recommendedName>
        <fullName evidence="1">glutathione transferase</fullName>
        <ecNumber evidence="1">2.5.1.18</ecNumber>
    </recommendedName>
</protein>
<evidence type="ECO:0000259" key="6">
    <source>
        <dbReference type="PROSITE" id="PS50405"/>
    </source>
</evidence>
<dbReference type="PANTHER" id="PTHR43900:SF3">
    <property type="entry name" value="GLUTATHIONE S-TRANSFERASE RHO"/>
    <property type="match status" value="1"/>
</dbReference>
<dbReference type="Gene3D" id="1.20.1050.10">
    <property type="match status" value="1"/>
</dbReference>
<dbReference type="SUPFAM" id="SSF47616">
    <property type="entry name" value="GST C-terminal domain-like"/>
    <property type="match status" value="1"/>
</dbReference>
<evidence type="ECO:0000256" key="3">
    <source>
        <dbReference type="ARBA" id="ARBA00047960"/>
    </source>
</evidence>
<dbReference type="SFLD" id="SFLDS00019">
    <property type="entry name" value="Glutathione_Transferase_(cytos"/>
    <property type="match status" value="1"/>
</dbReference>
<evidence type="ECO:0000256" key="1">
    <source>
        <dbReference type="ARBA" id="ARBA00012452"/>
    </source>
</evidence>
<dbReference type="PANTHER" id="PTHR43900">
    <property type="entry name" value="GLUTATHIONE S-TRANSFERASE RHO"/>
    <property type="match status" value="1"/>
</dbReference>
<name>A0ABR3JC14_9AGAR</name>
<dbReference type="SFLD" id="SFLDG01154">
    <property type="entry name" value="Main.5:_Phi-like"/>
    <property type="match status" value="1"/>
</dbReference>
<organism evidence="7 8">
    <name type="scientific">Hohenbuehelia grisea</name>
    <dbReference type="NCBI Taxonomy" id="104357"/>
    <lineage>
        <taxon>Eukaryota</taxon>
        <taxon>Fungi</taxon>
        <taxon>Dikarya</taxon>
        <taxon>Basidiomycota</taxon>
        <taxon>Agaricomycotina</taxon>
        <taxon>Agaricomycetes</taxon>
        <taxon>Agaricomycetidae</taxon>
        <taxon>Agaricales</taxon>
        <taxon>Pleurotineae</taxon>
        <taxon>Pleurotaceae</taxon>
        <taxon>Hohenbuehelia</taxon>
    </lineage>
</organism>
<evidence type="ECO:0000256" key="4">
    <source>
        <dbReference type="RuleBase" id="RU003494"/>
    </source>
</evidence>
<dbReference type="EC" id="2.5.1.18" evidence="1"/>
<dbReference type="InterPro" id="IPR004046">
    <property type="entry name" value="GST_C"/>
</dbReference>
<sequence>MVLKLYGIPLSTCTRRVAVVAHEINAPFELVEVDFMKGEHKGPEFLKKQPFGQVPVLDDDGFIVYESRAISRYLANKYKSPLIPSDLKKNALFEQAASIEHSNFDPSASKAVFENVFKKWRGLEPDAAVFDGLIATLDEKLKVYDGILANQNFLGGDEITLADLFHLPYGSMLETAGSKVLYKYKNVERYARTATLIIVMED</sequence>
<dbReference type="Proteomes" id="UP001556367">
    <property type="component" value="Unassembled WGS sequence"/>
</dbReference>
<feature type="domain" description="GST N-terminal" evidence="5">
    <location>
        <begin position="1"/>
        <end position="82"/>
    </location>
</feature>
<dbReference type="InterPro" id="IPR040079">
    <property type="entry name" value="Glutathione_S-Trfase"/>
</dbReference>
<dbReference type="Gene3D" id="3.40.30.10">
    <property type="entry name" value="Glutaredoxin"/>
    <property type="match status" value="1"/>
</dbReference>